<evidence type="ECO:0000313" key="9">
    <source>
        <dbReference type="Proteomes" id="UP000326641"/>
    </source>
</evidence>
<feature type="domain" description="Peripheral subunit-binding (PSBD)" evidence="7">
    <location>
        <begin position="123"/>
        <end position="160"/>
    </location>
</feature>
<dbReference type="PANTHER" id="PTHR48081:SF30">
    <property type="entry name" value="ACETYL-HYDROLASE LIPR-RELATED"/>
    <property type="match status" value="1"/>
</dbReference>
<sequence length="493" mass="52147">MAEPIVMPSFGMYTAEGILVGWLQPSGVRVAAGDPILLIETEKATQEVVAPADGILHQAARIGERLTEQEVVGFILADGEVPPLFEGELVTATGQPFAPRRAASRGQPAAEKALPERPPGGVIATPAARKLARTANIDLTRLTGSGPGGRIVEADVEAAIHSAAAPGAAPARGWSPLIPATISPEAQAFLATFPEPAAKPPSPAADDIAGWARAHAGNEAEVRQLNADIEARYKPQLVQTHVGGVPVLDIRPQSWSESRRVLVYVHGGGYVLHSAASSLISSVPVADDTGLRVCAVDYTCAPAAGYREIVSQVANVVTALRAAGHDWADIALFGDSAGAAIACAAILKLRDEGQGLPAALVLWSPWADIAEVGDSYATLRDADLVFRYEQHLKSAALAYAPATEHRHPWVSPVYADYRTGFPPTLIQGGTKEIFLSNCVRLYQALDTAGQTAKLDLYEGMPHVFQAFTPDLPESKLARQKMKAFLDRYLSGGH</sequence>
<dbReference type="AlphaFoldDB" id="A0A564WJ62"/>
<dbReference type="InterPro" id="IPR029058">
    <property type="entry name" value="AB_hydrolase_fold"/>
</dbReference>
<dbReference type="Proteomes" id="UP000326641">
    <property type="component" value="Unassembled WGS sequence"/>
</dbReference>
<comment type="cofactor">
    <cofactor evidence="1">
        <name>(R)-lipoate</name>
        <dbReference type="ChEBI" id="CHEBI:83088"/>
    </cofactor>
</comment>
<dbReference type="GO" id="GO:0016746">
    <property type="term" value="F:acyltransferase activity"/>
    <property type="evidence" value="ECO:0007669"/>
    <property type="project" value="InterPro"/>
</dbReference>
<dbReference type="InterPro" id="IPR004167">
    <property type="entry name" value="PSBD"/>
</dbReference>
<dbReference type="InterPro" id="IPR003016">
    <property type="entry name" value="2-oxoA_DH_lipoyl-BS"/>
</dbReference>
<comment type="similarity">
    <text evidence="2">Belongs to the 2-oxoacid dehydrogenase family.</text>
</comment>
<reference evidence="8" key="1">
    <citation type="submission" date="2018-11" db="EMBL/GenBank/DDBJ databases">
        <authorList>
            <person name="Onetto C."/>
        </authorList>
    </citation>
    <scope>NUCLEOTIDE SEQUENCE [LARGE SCALE GENOMIC DNA]</scope>
</reference>
<evidence type="ECO:0000256" key="6">
    <source>
        <dbReference type="SAM" id="MobiDB-lite"/>
    </source>
</evidence>
<dbReference type="InterPro" id="IPR000089">
    <property type="entry name" value="Biotin_lipoyl"/>
</dbReference>
<dbReference type="SUPFAM" id="SSF47005">
    <property type="entry name" value="Peripheral subunit-binding domain of 2-oxo acid dehydrogenase complex"/>
    <property type="match status" value="1"/>
</dbReference>
<dbReference type="Pfam" id="PF07859">
    <property type="entry name" value="Abhydrolase_3"/>
    <property type="match status" value="1"/>
</dbReference>
<feature type="region of interest" description="Disordered" evidence="6">
    <location>
        <begin position="97"/>
        <end position="122"/>
    </location>
</feature>
<name>A0A564WJ62_9PROT</name>
<evidence type="ECO:0000256" key="5">
    <source>
        <dbReference type="ARBA" id="ARBA00022823"/>
    </source>
</evidence>
<keyword evidence="4" id="KW-0378">Hydrolase</keyword>
<evidence type="ECO:0000256" key="3">
    <source>
        <dbReference type="ARBA" id="ARBA00010515"/>
    </source>
</evidence>
<dbReference type="Pfam" id="PF02817">
    <property type="entry name" value="E3_binding"/>
    <property type="match status" value="1"/>
</dbReference>
<dbReference type="InterPro" id="IPR050300">
    <property type="entry name" value="GDXG_lipolytic_enzyme"/>
</dbReference>
<dbReference type="InterPro" id="IPR013094">
    <property type="entry name" value="AB_hydrolase_3"/>
</dbReference>
<gene>
    <name evidence="8" type="ORF">DF3PA_90045</name>
</gene>
<evidence type="ECO:0000256" key="1">
    <source>
        <dbReference type="ARBA" id="ARBA00001938"/>
    </source>
</evidence>
<dbReference type="Pfam" id="PF00364">
    <property type="entry name" value="Biotin_lipoyl"/>
    <property type="match status" value="1"/>
</dbReference>
<comment type="caution">
    <text evidence="8">The sequence shown here is derived from an EMBL/GenBank/DDBJ whole genome shotgun (WGS) entry which is preliminary data.</text>
</comment>
<dbReference type="InterPro" id="IPR036625">
    <property type="entry name" value="E3-bd_dom_sf"/>
</dbReference>
<dbReference type="CDD" id="cd06849">
    <property type="entry name" value="lipoyl_domain"/>
    <property type="match status" value="1"/>
</dbReference>
<dbReference type="SUPFAM" id="SSF53474">
    <property type="entry name" value="alpha/beta-Hydrolases"/>
    <property type="match status" value="1"/>
</dbReference>
<dbReference type="Gene3D" id="3.40.50.1820">
    <property type="entry name" value="alpha/beta hydrolase"/>
    <property type="match status" value="1"/>
</dbReference>
<proteinExistence type="inferred from homology"/>
<comment type="similarity">
    <text evidence="3">Belongs to the 'GDXG' lipolytic enzyme family.</text>
</comment>
<organism evidence="8 9">
    <name type="scientific">Candidatus Defluviicoccus seviourii</name>
    <dbReference type="NCBI Taxonomy" id="2565273"/>
    <lineage>
        <taxon>Bacteria</taxon>
        <taxon>Pseudomonadati</taxon>
        <taxon>Pseudomonadota</taxon>
        <taxon>Alphaproteobacteria</taxon>
        <taxon>Rhodospirillales</taxon>
        <taxon>Rhodospirillaceae</taxon>
        <taxon>Defluviicoccus</taxon>
    </lineage>
</organism>
<dbReference type="Gene3D" id="4.10.320.10">
    <property type="entry name" value="E3-binding domain"/>
    <property type="match status" value="1"/>
</dbReference>
<accession>A0A564WJ62</accession>
<keyword evidence="9" id="KW-1185">Reference proteome</keyword>
<dbReference type="PANTHER" id="PTHR48081">
    <property type="entry name" value="AB HYDROLASE SUPERFAMILY PROTEIN C4A8.06C"/>
    <property type="match status" value="1"/>
</dbReference>
<evidence type="ECO:0000256" key="2">
    <source>
        <dbReference type="ARBA" id="ARBA00007317"/>
    </source>
</evidence>
<protein>
    <recommendedName>
        <fullName evidence="7">Peripheral subunit-binding (PSBD) domain-containing protein</fullName>
    </recommendedName>
</protein>
<dbReference type="EMBL" id="UXAT02000054">
    <property type="protein sequence ID" value="VUX48028.1"/>
    <property type="molecule type" value="Genomic_DNA"/>
</dbReference>
<evidence type="ECO:0000259" key="7">
    <source>
        <dbReference type="PROSITE" id="PS51826"/>
    </source>
</evidence>
<dbReference type="InterPro" id="IPR011053">
    <property type="entry name" value="Single_hybrid_motif"/>
</dbReference>
<dbReference type="GO" id="GO:0004806">
    <property type="term" value="F:triacylglycerol lipase activity"/>
    <property type="evidence" value="ECO:0007669"/>
    <property type="project" value="TreeGrafter"/>
</dbReference>
<dbReference type="PROSITE" id="PS00189">
    <property type="entry name" value="LIPOYL"/>
    <property type="match status" value="1"/>
</dbReference>
<dbReference type="Gene3D" id="2.40.50.100">
    <property type="match status" value="1"/>
</dbReference>
<keyword evidence="5" id="KW-0450">Lipoyl</keyword>
<dbReference type="PROSITE" id="PS51826">
    <property type="entry name" value="PSBD"/>
    <property type="match status" value="1"/>
</dbReference>
<evidence type="ECO:0000313" key="8">
    <source>
        <dbReference type="EMBL" id="VUX48028.1"/>
    </source>
</evidence>
<dbReference type="SUPFAM" id="SSF51230">
    <property type="entry name" value="Single hybrid motif"/>
    <property type="match status" value="1"/>
</dbReference>
<evidence type="ECO:0000256" key="4">
    <source>
        <dbReference type="ARBA" id="ARBA00022801"/>
    </source>
</evidence>